<evidence type="ECO:0000256" key="6">
    <source>
        <dbReference type="ARBA" id="ARBA00022833"/>
    </source>
</evidence>
<dbReference type="FunCoup" id="A0A2P6NI46">
    <property type="interactions" value="734"/>
</dbReference>
<dbReference type="InterPro" id="IPR037768">
    <property type="entry name" value="C2B_Copine"/>
</dbReference>
<dbReference type="PRINTS" id="PR00756">
    <property type="entry name" value="ALADIPTASE"/>
</dbReference>
<evidence type="ECO:0000256" key="2">
    <source>
        <dbReference type="ARBA" id="ARBA00022438"/>
    </source>
</evidence>
<dbReference type="Gene3D" id="1.25.50.20">
    <property type="match status" value="1"/>
</dbReference>
<name>A0A2P6NI46_9EUKA</name>
<evidence type="ECO:0000256" key="5">
    <source>
        <dbReference type="ARBA" id="ARBA00022801"/>
    </source>
</evidence>
<keyword evidence="5" id="KW-0378">Hydrolase</keyword>
<dbReference type="Gene3D" id="2.60.40.150">
    <property type="entry name" value="C2 domain"/>
    <property type="match status" value="1"/>
</dbReference>
<organism evidence="13 14">
    <name type="scientific">Planoprotostelium fungivorum</name>
    <dbReference type="NCBI Taxonomy" id="1890364"/>
    <lineage>
        <taxon>Eukaryota</taxon>
        <taxon>Amoebozoa</taxon>
        <taxon>Evosea</taxon>
        <taxon>Variosea</taxon>
        <taxon>Cavosteliida</taxon>
        <taxon>Cavosteliaceae</taxon>
        <taxon>Planoprotostelium</taxon>
    </lineage>
</organism>
<feature type="site" description="Transition state stabilizer" evidence="10">
    <location>
        <position position="397"/>
    </location>
</feature>
<dbReference type="SMART" id="SM00239">
    <property type="entry name" value="C2"/>
    <property type="match status" value="1"/>
</dbReference>
<dbReference type="InterPro" id="IPR001930">
    <property type="entry name" value="Peptidase_M1"/>
</dbReference>
<feature type="compositionally biased region" description="Basic and acidic residues" evidence="11">
    <location>
        <begin position="18"/>
        <end position="28"/>
    </location>
</feature>
<evidence type="ECO:0000256" key="4">
    <source>
        <dbReference type="ARBA" id="ARBA00022723"/>
    </source>
</evidence>
<keyword evidence="14" id="KW-1185">Reference proteome</keyword>
<dbReference type="PROSITE" id="PS50004">
    <property type="entry name" value="C2"/>
    <property type="match status" value="1"/>
</dbReference>
<dbReference type="Gene3D" id="2.60.40.1910">
    <property type="match status" value="1"/>
</dbReference>
<keyword evidence="2" id="KW-0031">Aminopeptidase</keyword>
<proteinExistence type="inferred from homology"/>
<evidence type="ECO:0000313" key="14">
    <source>
        <dbReference type="Proteomes" id="UP000241769"/>
    </source>
</evidence>
<dbReference type="GO" id="GO:0070006">
    <property type="term" value="F:metalloaminopeptidase activity"/>
    <property type="evidence" value="ECO:0007669"/>
    <property type="project" value="TreeGrafter"/>
</dbReference>
<dbReference type="CDD" id="cd04047">
    <property type="entry name" value="C2B_Copine"/>
    <property type="match status" value="1"/>
</dbReference>
<dbReference type="SUPFAM" id="SSF55486">
    <property type="entry name" value="Metalloproteases ('zincins'), catalytic domain"/>
    <property type="match status" value="1"/>
</dbReference>
<feature type="binding site" evidence="9">
    <location>
        <position position="311"/>
    </location>
    <ligand>
        <name>Zn(2+)</name>
        <dbReference type="ChEBI" id="CHEBI:29105"/>
        <note>catalytic</note>
    </ligand>
</feature>
<dbReference type="InterPro" id="IPR027268">
    <property type="entry name" value="Peptidase_M4/M1_CTD_sf"/>
</dbReference>
<dbReference type="Gene3D" id="1.10.390.10">
    <property type="entry name" value="Neutral Protease Domain 2"/>
    <property type="match status" value="1"/>
</dbReference>
<keyword evidence="3" id="KW-0645">Protease</keyword>
<keyword evidence="4 9" id="KW-0479">Metal-binding</keyword>
<evidence type="ECO:0000256" key="11">
    <source>
        <dbReference type="SAM" id="MobiDB-lite"/>
    </source>
</evidence>
<dbReference type="EMBL" id="MDYQ01000079">
    <property type="protein sequence ID" value="PRP83636.1"/>
    <property type="molecule type" value="Genomic_DNA"/>
</dbReference>
<comment type="similarity">
    <text evidence="1">Belongs to the peptidase M1 family.</text>
</comment>
<evidence type="ECO:0000256" key="7">
    <source>
        <dbReference type="ARBA" id="ARBA00023049"/>
    </source>
</evidence>
<dbReference type="Proteomes" id="UP000241769">
    <property type="component" value="Unassembled WGS sequence"/>
</dbReference>
<dbReference type="InterPro" id="IPR034016">
    <property type="entry name" value="M1_APN-typ"/>
</dbReference>
<protein>
    <recommendedName>
        <fullName evidence="12">C2 domain-containing protein</fullName>
    </recommendedName>
</protein>
<evidence type="ECO:0000256" key="8">
    <source>
        <dbReference type="PIRSR" id="PIRSR634016-1"/>
    </source>
</evidence>
<evidence type="ECO:0000313" key="13">
    <source>
        <dbReference type="EMBL" id="PRP83636.1"/>
    </source>
</evidence>
<evidence type="ECO:0000256" key="3">
    <source>
        <dbReference type="ARBA" id="ARBA00022670"/>
    </source>
</evidence>
<keyword evidence="6 9" id="KW-0862">Zinc</keyword>
<comment type="caution">
    <text evidence="13">The sequence shown here is derived from an EMBL/GenBank/DDBJ whole genome shotgun (WGS) entry which is preliminary data.</text>
</comment>
<dbReference type="Pfam" id="PF01433">
    <property type="entry name" value="Peptidase_M1"/>
    <property type="match status" value="1"/>
</dbReference>
<dbReference type="GO" id="GO:0005737">
    <property type="term" value="C:cytoplasm"/>
    <property type="evidence" value="ECO:0007669"/>
    <property type="project" value="TreeGrafter"/>
</dbReference>
<dbReference type="InterPro" id="IPR000008">
    <property type="entry name" value="C2_dom"/>
</dbReference>
<dbReference type="GO" id="GO:0043171">
    <property type="term" value="P:peptide catabolic process"/>
    <property type="evidence" value="ECO:0007669"/>
    <property type="project" value="TreeGrafter"/>
</dbReference>
<dbReference type="CDD" id="cd09601">
    <property type="entry name" value="M1_APN-Q_like"/>
    <property type="match status" value="1"/>
</dbReference>
<dbReference type="Pfam" id="PF00168">
    <property type="entry name" value="C2"/>
    <property type="match status" value="1"/>
</dbReference>
<dbReference type="GO" id="GO:0016020">
    <property type="term" value="C:membrane"/>
    <property type="evidence" value="ECO:0007669"/>
    <property type="project" value="TreeGrafter"/>
</dbReference>
<dbReference type="Gene3D" id="2.60.40.1730">
    <property type="entry name" value="tricorn interacting facor f3 domain"/>
    <property type="match status" value="1"/>
</dbReference>
<feature type="compositionally biased region" description="Polar residues" evidence="11">
    <location>
        <begin position="1"/>
        <end position="17"/>
    </location>
</feature>
<dbReference type="PANTHER" id="PTHR11533">
    <property type="entry name" value="PROTEASE M1 ZINC METALLOPROTEASE"/>
    <property type="match status" value="1"/>
</dbReference>
<accession>A0A2P6NI46</accession>
<dbReference type="GO" id="GO:0008270">
    <property type="term" value="F:zinc ion binding"/>
    <property type="evidence" value="ECO:0007669"/>
    <property type="project" value="InterPro"/>
</dbReference>
<dbReference type="STRING" id="1890364.A0A2P6NI46"/>
<sequence length="1364" mass="154793">MPRSHYVQQTNQITTTEGIEKDTGAGDTFDRNLLPKNVRPLRYDLHLVPNMQKSTFAGYLTVTIQILEQISSILLIANNGKIEACDLVADADTETVSIFFDYQLELDIRYEGLLNTKMMGFYISHYVTNGAIYSVAVTQMAPTSARKVFPCWDEPDIKAIFCITLTVRNNLTALSNMDCISRSDAGDGHVTLHFEPTPLMSTYLVAVVVGNLEYMEARTTAGVRVRLFTPIGRRDSAKFSLECTVKILDYFSEYYGIAYPLPKLDSVAIADMAFGAMEHWGLITYRDGLLLFDPKVSNTSSKLHCISTVAHELAHQWFGNLVTMKWWKEIWLNEGFATFAGTQAVDHLFPEWQPWVSFVTHYFNTAQILDGLENSHPVEVEVGRPEEIHEIFDDISYSKGASIIRMLSDRVGTDNFRRGLNLYLNRFRYSNAVTQDLWDAISETCGEDVKSFMDPYTLKAGYPLVTVETTQEKGFYRFTQSRFVSSGREDEDETTWKIQLSIVTEGCELPARYELSEREQTIHIREDEAWFKVNASQTGFYRVRYSAQLLSRLLDPIREKKLNSIDRIGIQNDYFALCRAGLVPLSQALTLVSAYSEETEYSVWSDLSDNFERVCTLWDEEENHRQLREYCNGVYRPSYLRLGWDAKPDETDLHKLTRTEILLRMGNNGDAAVVAEARNRFWGDIDGIPSDLRSVVFSIVVGHGGPSEYDRVLSIFRNTSEAQERRYALDGLFSATRPELIANTLSLVQSPALRLQEIPPAFRRLSASPAGRIAGWNLIRDQWDTLSEKMGSNSILLERTISGACSVFHDRATADEVEAFFRKHGGGSNRVIRQSIEAIRTNAQWLENSREEGDGGLLTSFGETFSIPPNLGEDKDHRVSKACRQFTDLNSFETDMQVKLSVVARLFADEVDPSAIPMIIVSKMNRDGLKQMGSLKFERCVFFHSPALTFSSEESLLLPFQVGEVQNLHFSALLYGRATPIHGTKEVTVAFLLRDYATIPLDQDMGELHIRLQPAVGSFDAHFKIRGEKLDKKDFLGKSDPYFKMKRTDGKNLTTLYTSEFIKNNLNPEWFVMRLTLNHIGPKDIFRFTCKDFDHHGKHDLIGKAEVDRFKLLQQSKTELKLIHPKKKEKKGYEHSGKLHITYSEVHPKTLLNIFTAGGRIKPMVACDVSGGEDYKDILKDITNIVLQHGEPSQKFPAWGLKHEKFFNLNGSDDARIAFDELVPLYEEKRETSGGVCGDEMVEVVEAANAHASNFMLSGLDIALLLIFTQRDVKGELEKIGKALQPETIHPSMAVCIINLGTQIAESKWNYPFCICQRANVMNVKLSDFHKANKVYRKEVKKRISQAVHFAVEVVLRRETIDSY</sequence>
<evidence type="ECO:0000259" key="12">
    <source>
        <dbReference type="PROSITE" id="PS50004"/>
    </source>
</evidence>
<dbReference type="GO" id="GO:0042277">
    <property type="term" value="F:peptide binding"/>
    <property type="evidence" value="ECO:0007669"/>
    <property type="project" value="TreeGrafter"/>
</dbReference>
<evidence type="ECO:0000256" key="9">
    <source>
        <dbReference type="PIRSR" id="PIRSR634016-3"/>
    </source>
</evidence>
<dbReference type="InterPro" id="IPR045357">
    <property type="entry name" value="Aminopeptidase_N-like_N"/>
</dbReference>
<dbReference type="GO" id="GO:0006508">
    <property type="term" value="P:proteolysis"/>
    <property type="evidence" value="ECO:0007669"/>
    <property type="project" value="UniProtKB-KW"/>
</dbReference>
<dbReference type="InterPro" id="IPR024571">
    <property type="entry name" value="ERAP1-like_C_dom"/>
</dbReference>
<gene>
    <name evidence="13" type="ORF">PROFUN_08362</name>
</gene>
<dbReference type="InParanoid" id="A0A2P6NI46"/>
<dbReference type="Pfam" id="PF17900">
    <property type="entry name" value="Peptidase_M1_N"/>
    <property type="match status" value="1"/>
</dbReference>
<keyword evidence="7" id="KW-0482">Metalloprotease</keyword>
<evidence type="ECO:0000256" key="10">
    <source>
        <dbReference type="PIRSR" id="PIRSR634016-4"/>
    </source>
</evidence>
<dbReference type="GO" id="GO:0005615">
    <property type="term" value="C:extracellular space"/>
    <property type="evidence" value="ECO:0007669"/>
    <property type="project" value="TreeGrafter"/>
</dbReference>
<dbReference type="Pfam" id="PF11838">
    <property type="entry name" value="ERAP1_C"/>
    <property type="match status" value="1"/>
</dbReference>
<feature type="domain" description="C2" evidence="12">
    <location>
        <begin position="1004"/>
        <end position="1122"/>
    </location>
</feature>
<dbReference type="SUPFAM" id="SSF63737">
    <property type="entry name" value="Leukotriene A4 hydrolase N-terminal domain"/>
    <property type="match status" value="1"/>
</dbReference>
<dbReference type="SUPFAM" id="SSF49562">
    <property type="entry name" value="C2 domain (Calcium/lipid-binding domain, CaLB)"/>
    <property type="match status" value="1"/>
</dbReference>
<dbReference type="FunFam" id="1.10.390.10:FF:000001">
    <property type="entry name" value="Aminopeptidase"/>
    <property type="match status" value="1"/>
</dbReference>
<dbReference type="OrthoDB" id="15827at2759"/>
<feature type="binding site" evidence="9">
    <location>
        <position position="315"/>
    </location>
    <ligand>
        <name>Zn(2+)</name>
        <dbReference type="ChEBI" id="CHEBI:29105"/>
        <note>catalytic</note>
    </ligand>
</feature>
<dbReference type="InterPro" id="IPR035892">
    <property type="entry name" value="C2_domain_sf"/>
</dbReference>
<dbReference type="PANTHER" id="PTHR11533:SF174">
    <property type="entry name" value="PUROMYCIN-SENSITIVE AMINOPEPTIDASE-RELATED"/>
    <property type="match status" value="1"/>
</dbReference>
<feature type="active site" description="Proton acceptor" evidence="8">
    <location>
        <position position="312"/>
    </location>
</feature>
<dbReference type="InterPro" id="IPR042097">
    <property type="entry name" value="Aminopeptidase_N-like_N_sf"/>
</dbReference>
<feature type="binding site" evidence="9">
    <location>
        <position position="334"/>
    </location>
    <ligand>
        <name>Zn(2+)</name>
        <dbReference type="ChEBI" id="CHEBI:29105"/>
        <note>catalytic</note>
    </ligand>
</feature>
<comment type="cofactor">
    <cofactor evidence="9">
        <name>Zn(2+)</name>
        <dbReference type="ChEBI" id="CHEBI:29105"/>
    </cofactor>
    <text evidence="9">Binds 1 zinc ion per subunit.</text>
</comment>
<evidence type="ECO:0000256" key="1">
    <source>
        <dbReference type="ARBA" id="ARBA00010136"/>
    </source>
</evidence>
<dbReference type="InterPro" id="IPR050344">
    <property type="entry name" value="Peptidase_M1_aminopeptidases"/>
</dbReference>
<dbReference type="InterPro" id="IPR014782">
    <property type="entry name" value="Peptidase_M1_dom"/>
</dbReference>
<feature type="region of interest" description="Disordered" evidence="11">
    <location>
        <begin position="1"/>
        <end position="28"/>
    </location>
</feature>
<reference evidence="13 14" key="1">
    <citation type="journal article" date="2018" name="Genome Biol. Evol.">
        <title>Multiple Roots of Fruiting Body Formation in Amoebozoa.</title>
        <authorList>
            <person name="Hillmann F."/>
            <person name="Forbes G."/>
            <person name="Novohradska S."/>
            <person name="Ferling I."/>
            <person name="Riege K."/>
            <person name="Groth M."/>
            <person name="Westermann M."/>
            <person name="Marz M."/>
            <person name="Spaller T."/>
            <person name="Winckler T."/>
            <person name="Schaap P."/>
            <person name="Glockner G."/>
        </authorList>
    </citation>
    <scope>NUCLEOTIDE SEQUENCE [LARGE SCALE GENOMIC DNA]</scope>
    <source>
        <strain evidence="13 14">Jena</strain>
    </source>
</reference>